<sequence>MRATTNSVKTLENFDIFRDAFHRGDRVNYKSPDGTCEVRPLYGLDMPALDQLQLALQYTHALLQASATRDRAGAAEWRDELEVLALHTDNPSIRKVCEGVIGAFLSR</sequence>
<dbReference type="RefSeq" id="WP_012559555.1">
    <property type="nucleotide sequence ID" value="NC_011369.1"/>
</dbReference>
<evidence type="ECO:0000313" key="1">
    <source>
        <dbReference type="EMBL" id="ACI57422.1"/>
    </source>
</evidence>
<reference evidence="1 2" key="1">
    <citation type="journal article" date="2010" name="Stand. Genomic Sci.">
        <title>Complete genome sequence of Rhizobium leguminosarum bv trifolii strain WSM2304, an effective microsymbiont of the South American clover Trifolium polymorphum.</title>
        <authorList>
            <person name="Reeve W."/>
            <person name="O'Hara G."/>
            <person name="Chain P."/>
            <person name="Ardley J."/>
            <person name="Brau L."/>
            <person name="Nandesena K."/>
            <person name="Tiwari R."/>
            <person name="Malfatti S."/>
            <person name="Kiss H."/>
            <person name="Lapidus A."/>
            <person name="Copeland A."/>
            <person name="Nolan M."/>
            <person name="Land M."/>
            <person name="Ivanova N."/>
            <person name="Mavromatis K."/>
            <person name="Markowitz V."/>
            <person name="Kyrpides N."/>
            <person name="Melino V."/>
            <person name="Denton M."/>
            <person name="Yates R."/>
            <person name="Howieson J."/>
        </authorList>
    </citation>
    <scope>NUCLEOTIDE SEQUENCE [LARGE SCALE GENOMIC DNA]</scope>
    <source>
        <strain evidence="1 2">WSM2304</strain>
    </source>
</reference>
<dbReference type="EMBL" id="CP001191">
    <property type="protein sequence ID" value="ACI57422.1"/>
    <property type="molecule type" value="Genomic_DNA"/>
</dbReference>
<dbReference type="AlphaFoldDB" id="A0ABF7QT64"/>
<dbReference type="KEGG" id="rlt:Rleg2_4160"/>
<organism evidence="1 2">
    <name type="scientific">Rhizobium leguminosarum bv. trifolii (strain WSM2304)</name>
    <dbReference type="NCBI Taxonomy" id="395492"/>
    <lineage>
        <taxon>Bacteria</taxon>
        <taxon>Pseudomonadati</taxon>
        <taxon>Pseudomonadota</taxon>
        <taxon>Alphaproteobacteria</taxon>
        <taxon>Hyphomicrobiales</taxon>
        <taxon>Rhizobiaceae</taxon>
        <taxon>Rhizobium/Agrobacterium group</taxon>
        <taxon>Rhizobium</taxon>
    </lineage>
</organism>
<name>A0ABF7QT64_RHILW</name>
<evidence type="ECO:0000313" key="2">
    <source>
        <dbReference type="Proteomes" id="UP000008330"/>
    </source>
</evidence>
<proteinExistence type="predicted"/>
<gene>
    <name evidence="1" type="ordered locus">Rleg2_4160</name>
</gene>
<keyword evidence="2" id="KW-1185">Reference proteome</keyword>
<protein>
    <submittedName>
        <fullName evidence="1">Uncharacterized protein</fullName>
    </submittedName>
</protein>
<accession>A0ABF7QT64</accession>
<dbReference type="Proteomes" id="UP000008330">
    <property type="component" value="Chromosome"/>
</dbReference>